<keyword evidence="3" id="KW-1185">Reference proteome</keyword>
<organism evidence="2 3">
    <name type="scientific">Amblyomma americanum</name>
    <name type="common">Lone star tick</name>
    <dbReference type="NCBI Taxonomy" id="6943"/>
    <lineage>
        <taxon>Eukaryota</taxon>
        <taxon>Metazoa</taxon>
        <taxon>Ecdysozoa</taxon>
        <taxon>Arthropoda</taxon>
        <taxon>Chelicerata</taxon>
        <taxon>Arachnida</taxon>
        <taxon>Acari</taxon>
        <taxon>Parasitiformes</taxon>
        <taxon>Ixodida</taxon>
        <taxon>Ixodoidea</taxon>
        <taxon>Ixodidae</taxon>
        <taxon>Amblyomminae</taxon>
        <taxon>Amblyomma</taxon>
    </lineage>
</organism>
<dbReference type="Proteomes" id="UP001321473">
    <property type="component" value="Unassembled WGS sequence"/>
</dbReference>
<dbReference type="InterPro" id="IPR050927">
    <property type="entry name" value="TRPM"/>
</dbReference>
<evidence type="ECO:0000313" key="3">
    <source>
        <dbReference type="Proteomes" id="UP001321473"/>
    </source>
</evidence>
<reference evidence="2 3" key="1">
    <citation type="journal article" date="2023" name="Arcadia Sci">
        <title>De novo assembly of a long-read Amblyomma americanum tick genome.</title>
        <authorList>
            <person name="Chou S."/>
            <person name="Poskanzer K.E."/>
            <person name="Rollins M."/>
            <person name="Thuy-Boun P.S."/>
        </authorList>
    </citation>
    <scope>NUCLEOTIDE SEQUENCE [LARGE SCALE GENOMIC DNA]</scope>
    <source>
        <strain evidence="2">F_SG_1</strain>
        <tissue evidence="2">Salivary glands</tissue>
    </source>
</reference>
<evidence type="ECO:0000313" key="2">
    <source>
        <dbReference type="EMBL" id="KAK8768836.1"/>
    </source>
</evidence>
<dbReference type="GO" id="GO:0030001">
    <property type="term" value="P:metal ion transport"/>
    <property type="evidence" value="ECO:0007669"/>
    <property type="project" value="TreeGrafter"/>
</dbReference>
<feature type="domain" description="TRPM SLOG" evidence="1">
    <location>
        <begin position="93"/>
        <end position="273"/>
    </location>
</feature>
<comment type="caution">
    <text evidence="2">The sequence shown here is derived from an EMBL/GenBank/DDBJ whole genome shotgun (WGS) entry which is preliminary data.</text>
</comment>
<accession>A0AAQ4E296</accession>
<sequence>MDALHLDEASFPVLRALRRLASVVTVPQHIRSGRVKISDAEIPLVPSPPLVRQSSLQRQTSAVDDDASSQRYLLARGGIRFWKNFAYEAESRPFIRVRHDIDPDQVCGVLVHEWQFSAPRIALVLISHVGPLGDWADARRLEGFRRGLLRAANATPMWLLTNGFNTGLAKEVGDAVSRELRRRQALRCHKHPNRTRATLPPLRLLGVVREDMLVNADLLDGRQADVQIENEGNRADEGKFELNPDHSNYVLVRDETVNRTGLNHFVLRLEQRLINLSDQGEQPTTTKEVSVRI</sequence>
<proteinExistence type="predicted"/>
<dbReference type="PANTHER" id="PTHR13800">
    <property type="entry name" value="TRANSIENT RECEPTOR POTENTIAL CATION CHANNEL, SUBFAMILY M, MEMBER 6"/>
    <property type="match status" value="1"/>
</dbReference>
<protein>
    <recommendedName>
        <fullName evidence="1">TRPM SLOG domain-containing protein</fullName>
    </recommendedName>
</protein>
<dbReference type="GO" id="GO:0005886">
    <property type="term" value="C:plasma membrane"/>
    <property type="evidence" value="ECO:0007669"/>
    <property type="project" value="TreeGrafter"/>
</dbReference>
<gene>
    <name evidence="2" type="ORF">V5799_014699</name>
</gene>
<dbReference type="PANTHER" id="PTHR13800:SF1">
    <property type="entry name" value="TRANSIENT RECEPTOR POTENTIAL CATION CHANNEL TRPM"/>
    <property type="match status" value="1"/>
</dbReference>
<dbReference type="AlphaFoldDB" id="A0AAQ4E296"/>
<feature type="non-terminal residue" evidence="2">
    <location>
        <position position="293"/>
    </location>
</feature>
<dbReference type="GO" id="GO:0005261">
    <property type="term" value="F:monoatomic cation channel activity"/>
    <property type="evidence" value="ECO:0007669"/>
    <property type="project" value="TreeGrafter"/>
</dbReference>
<dbReference type="Pfam" id="PF18139">
    <property type="entry name" value="LSDAT_euk"/>
    <property type="match status" value="1"/>
</dbReference>
<dbReference type="EMBL" id="JARKHS020023396">
    <property type="protein sequence ID" value="KAK8768836.1"/>
    <property type="molecule type" value="Genomic_DNA"/>
</dbReference>
<evidence type="ECO:0000259" key="1">
    <source>
        <dbReference type="Pfam" id="PF18139"/>
    </source>
</evidence>
<name>A0AAQ4E296_AMBAM</name>
<dbReference type="InterPro" id="IPR041491">
    <property type="entry name" value="TRPM_SLOG"/>
</dbReference>